<organism evidence="3 4">
    <name type="scientific">Bacillus chungangensis</name>
    <dbReference type="NCBI Taxonomy" id="587633"/>
    <lineage>
        <taxon>Bacteria</taxon>
        <taxon>Bacillati</taxon>
        <taxon>Bacillota</taxon>
        <taxon>Bacilli</taxon>
        <taxon>Bacillales</taxon>
        <taxon>Bacillaceae</taxon>
        <taxon>Bacillus</taxon>
    </lineage>
</organism>
<sequence>MEMQVPQKRISVRALPVWRITGLIIALFVWVLIIGGSIFVYMKELSFWLIVVGIFVGLLITLLFTYLIPFIRWKRWRYEVRDQEIELQHGVFFMKKTLVPMIRVQHVDTVQGPILRKYDLATITIATAATVHQIPAVDLNEAEEMRRAISQLARVAEEDV</sequence>
<dbReference type="Proteomes" id="UP001223586">
    <property type="component" value="Unassembled WGS sequence"/>
</dbReference>
<protein>
    <submittedName>
        <fullName evidence="3">Membrane protein YdbS with pleckstrin-like domain</fullName>
    </submittedName>
</protein>
<dbReference type="PANTHER" id="PTHR34473">
    <property type="entry name" value="UPF0699 TRANSMEMBRANE PROTEIN YDBS"/>
    <property type="match status" value="1"/>
</dbReference>
<keyword evidence="1" id="KW-0472">Membrane</keyword>
<dbReference type="EMBL" id="JAUSTT010000033">
    <property type="protein sequence ID" value="MDQ0178103.1"/>
    <property type="molecule type" value="Genomic_DNA"/>
</dbReference>
<keyword evidence="4" id="KW-1185">Reference proteome</keyword>
<feature type="transmembrane region" description="Helical" evidence="1">
    <location>
        <begin position="20"/>
        <end position="41"/>
    </location>
</feature>
<gene>
    <name evidence="3" type="ORF">J2S08_003997</name>
</gene>
<proteinExistence type="predicted"/>
<dbReference type="PANTHER" id="PTHR34473:SF2">
    <property type="entry name" value="UPF0699 TRANSMEMBRANE PROTEIN YDBT"/>
    <property type="match status" value="1"/>
</dbReference>
<keyword evidence="1" id="KW-1133">Transmembrane helix</keyword>
<evidence type="ECO:0000313" key="3">
    <source>
        <dbReference type="EMBL" id="MDQ0178103.1"/>
    </source>
</evidence>
<accession>A0ABT9WXU1</accession>
<evidence type="ECO:0000259" key="2">
    <source>
        <dbReference type="Pfam" id="PF03703"/>
    </source>
</evidence>
<name>A0ABT9WXU1_9BACI</name>
<keyword evidence="1" id="KW-0812">Transmembrane</keyword>
<dbReference type="InterPro" id="IPR005182">
    <property type="entry name" value="YdbS-like_PH"/>
</dbReference>
<feature type="domain" description="YdbS-like PH" evidence="2">
    <location>
        <begin position="73"/>
        <end position="149"/>
    </location>
</feature>
<dbReference type="Pfam" id="PF03703">
    <property type="entry name" value="bPH_2"/>
    <property type="match status" value="1"/>
</dbReference>
<comment type="caution">
    <text evidence="3">The sequence shown here is derived from an EMBL/GenBank/DDBJ whole genome shotgun (WGS) entry which is preliminary data.</text>
</comment>
<feature type="transmembrane region" description="Helical" evidence="1">
    <location>
        <begin position="47"/>
        <end position="68"/>
    </location>
</feature>
<evidence type="ECO:0000256" key="1">
    <source>
        <dbReference type="SAM" id="Phobius"/>
    </source>
</evidence>
<evidence type="ECO:0000313" key="4">
    <source>
        <dbReference type="Proteomes" id="UP001223586"/>
    </source>
</evidence>
<reference evidence="3 4" key="1">
    <citation type="submission" date="2023-07" db="EMBL/GenBank/DDBJ databases">
        <title>Genomic Encyclopedia of Type Strains, Phase IV (KMG-IV): sequencing the most valuable type-strain genomes for metagenomic binning, comparative biology and taxonomic classification.</title>
        <authorList>
            <person name="Goeker M."/>
        </authorList>
    </citation>
    <scope>NUCLEOTIDE SEQUENCE [LARGE SCALE GENOMIC DNA]</scope>
    <source>
        <strain evidence="3 4">DSM 23837</strain>
    </source>
</reference>